<feature type="non-terminal residue" evidence="2">
    <location>
        <position position="1"/>
    </location>
</feature>
<accession>X1V0T9</accession>
<dbReference type="AlphaFoldDB" id="X1V0T9"/>
<sequence length="46" mass="5167">DLKNAGGQYLDKEVVVDGNLVTSRIPDDLPAFCRSILELIETYKKE</sequence>
<dbReference type="InterPro" id="IPR002818">
    <property type="entry name" value="DJ-1/PfpI"/>
</dbReference>
<dbReference type="EMBL" id="BARW01027783">
    <property type="protein sequence ID" value="GAJ05781.1"/>
    <property type="molecule type" value="Genomic_DNA"/>
</dbReference>
<organism evidence="2">
    <name type="scientific">marine sediment metagenome</name>
    <dbReference type="NCBI Taxonomy" id="412755"/>
    <lineage>
        <taxon>unclassified sequences</taxon>
        <taxon>metagenomes</taxon>
        <taxon>ecological metagenomes</taxon>
    </lineage>
</organism>
<name>X1V0T9_9ZZZZ</name>
<evidence type="ECO:0000259" key="1">
    <source>
        <dbReference type="Pfam" id="PF01965"/>
    </source>
</evidence>
<protein>
    <recommendedName>
        <fullName evidence="1">DJ-1/PfpI domain-containing protein</fullName>
    </recommendedName>
</protein>
<comment type="caution">
    <text evidence="2">The sequence shown here is derived from an EMBL/GenBank/DDBJ whole genome shotgun (WGS) entry which is preliminary data.</text>
</comment>
<gene>
    <name evidence="2" type="ORF">S12H4_45011</name>
</gene>
<feature type="domain" description="DJ-1/PfpI" evidence="1">
    <location>
        <begin position="1"/>
        <end position="38"/>
    </location>
</feature>
<dbReference type="Gene3D" id="3.40.50.880">
    <property type="match status" value="1"/>
</dbReference>
<proteinExistence type="predicted"/>
<evidence type="ECO:0000313" key="2">
    <source>
        <dbReference type="EMBL" id="GAJ05781.1"/>
    </source>
</evidence>
<reference evidence="2" key="1">
    <citation type="journal article" date="2014" name="Front. Microbiol.">
        <title>High frequency of phylogenetically diverse reductive dehalogenase-homologous genes in deep subseafloor sedimentary metagenomes.</title>
        <authorList>
            <person name="Kawai M."/>
            <person name="Futagami T."/>
            <person name="Toyoda A."/>
            <person name="Takaki Y."/>
            <person name="Nishi S."/>
            <person name="Hori S."/>
            <person name="Arai W."/>
            <person name="Tsubouchi T."/>
            <person name="Morono Y."/>
            <person name="Uchiyama I."/>
            <person name="Ito T."/>
            <person name="Fujiyama A."/>
            <person name="Inagaki F."/>
            <person name="Takami H."/>
        </authorList>
    </citation>
    <scope>NUCLEOTIDE SEQUENCE</scope>
    <source>
        <strain evidence="2">Expedition CK06-06</strain>
    </source>
</reference>
<dbReference type="SUPFAM" id="SSF52317">
    <property type="entry name" value="Class I glutamine amidotransferase-like"/>
    <property type="match status" value="1"/>
</dbReference>
<dbReference type="Pfam" id="PF01965">
    <property type="entry name" value="DJ-1_PfpI"/>
    <property type="match status" value="1"/>
</dbReference>
<dbReference type="InterPro" id="IPR029062">
    <property type="entry name" value="Class_I_gatase-like"/>
</dbReference>